<dbReference type="SUPFAM" id="SSF47459">
    <property type="entry name" value="HLH, helix-loop-helix DNA-binding domain"/>
    <property type="match status" value="1"/>
</dbReference>
<dbReference type="InterPro" id="IPR001303">
    <property type="entry name" value="Aldolase_II/adducin_N"/>
</dbReference>
<proteinExistence type="inferred from homology"/>
<dbReference type="GO" id="GO:0051016">
    <property type="term" value="P:barbed-end actin filament capping"/>
    <property type="evidence" value="ECO:0007669"/>
    <property type="project" value="TreeGrafter"/>
</dbReference>
<evidence type="ECO:0000256" key="7">
    <source>
        <dbReference type="ARBA" id="ARBA00023015"/>
    </source>
</evidence>
<dbReference type="STRING" id="84645.A0A498NGA5"/>
<feature type="compositionally biased region" description="Basic and acidic residues" evidence="14">
    <location>
        <begin position="795"/>
        <end position="812"/>
    </location>
</feature>
<evidence type="ECO:0000256" key="1">
    <source>
        <dbReference type="ARBA" id="ARBA00004123"/>
    </source>
</evidence>
<dbReference type="SMART" id="SM00353">
    <property type="entry name" value="HLH"/>
    <property type="match status" value="1"/>
</dbReference>
<dbReference type="Gene3D" id="3.40.225.10">
    <property type="entry name" value="Class II aldolase/adducin N-terminal domain"/>
    <property type="match status" value="1"/>
</dbReference>
<dbReference type="SMART" id="SM01007">
    <property type="entry name" value="Aldolase_II"/>
    <property type="match status" value="1"/>
</dbReference>
<dbReference type="GO" id="GO:0046983">
    <property type="term" value="F:protein dimerization activity"/>
    <property type="evidence" value="ECO:0007669"/>
    <property type="project" value="InterPro"/>
</dbReference>
<feature type="compositionally biased region" description="Basic and acidic residues" evidence="14">
    <location>
        <begin position="757"/>
        <end position="767"/>
    </location>
</feature>
<dbReference type="Pfam" id="PF08648">
    <property type="entry name" value="SNRNP27"/>
    <property type="match status" value="1"/>
</dbReference>
<accession>A0A498NGA5</accession>
<evidence type="ECO:0000313" key="17">
    <source>
        <dbReference type="Proteomes" id="UP000290572"/>
    </source>
</evidence>
<keyword evidence="6" id="KW-0896">Oogenesis</keyword>
<dbReference type="InterPro" id="IPR036409">
    <property type="entry name" value="Aldolase_II/adducin_N_sf"/>
</dbReference>
<dbReference type="SUPFAM" id="SSF53639">
    <property type="entry name" value="AraD/HMP-PK domain-like"/>
    <property type="match status" value="1"/>
</dbReference>
<dbReference type="GO" id="GO:1990837">
    <property type="term" value="F:sequence-specific double-stranded DNA binding"/>
    <property type="evidence" value="ECO:0007669"/>
    <property type="project" value="UniProtKB-ARBA"/>
</dbReference>
<keyword evidence="8" id="KW-0238">DNA-binding</keyword>
<evidence type="ECO:0000256" key="3">
    <source>
        <dbReference type="ARBA" id="ARBA00006274"/>
    </source>
</evidence>
<evidence type="ECO:0000256" key="4">
    <source>
        <dbReference type="ARBA" id="ARBA00022473"/>
    </source>
</evidence>
<feature type="domain" description="BHLH" evidence="15">
    <location>
        <begin position="42"/>
        <end position="94"/>
    </location>
</feature>
<evidence type="ECO:0000256" key="2">
    <source>
        <dbReference type="ARBA" id="ARBA00004413"/>
    </source>
</evidence>
<keyword evidence="5" id="KW-0221">Differentiation</keyword>
<dbReference type="InterPro" id="IPR051017">
    <property type="entry name" value="Aldolase-II_Adducin_sf"/>
</dbReference>
<feature type="compositionally biased region" description="Pro residues" evidence="14">
    <location>
        <begin position="694"/>
        <end position="711"/>
    </location>
</feature>
<evidence type="ECO:0000256" key="14">
    <source>
        <dbReference type="SAM" id="MobiDB-lite"/>
    </source>
</evidence>
<feature type="compositionally biased region" description="Basic residues" evidence="14">
    <location>
        <begin position="768"/>
        <end position="788"/>
    </location>
</feature>
<comment type="similarity">
    <text evidence="3">Belongs to the aldolase class II family. Adducin subfamily.</text>
</comment>
<evidence type="ECO:0000256" key="10">
    <source>
        <dbReference type="ARBA" id="ARBA00023242"/>
    </source>
</evidence>
<dbReference type="GO" id="GO:0008380">
    <property type="term" value="P:RNA splicing"/>
    <property type="evidence" value="ECO:0007669"/>
    <property type="project" value="InterPro"/>
</dbReference>
<organism evidence="16 17">
    <name type="scientific">Labeo rohita</name>
    <name type="common">Indian major carp</name>
    <name type="synonym">Cyprinus rohita</name>
    <dbReference type="NCBI Taxonomy" id="84645"/>
    <lineage>
        <taxon>Eukaryota</taxon>
        <taxon>Metazoa</taxon>
        <taxon>Chordata</taxon>
        <taxon>Craniata</taxon>
        <taxon>Vertebrata</taxon>
        <taxon>Euteleostomi</taxon>
        <taxon>Actinopterygii</taxon>
        <taxon>Neopterygii</taxon>
        <taxon>Teleostei</taxon>
        <taxon>Ostariophysi</taxon>
        <taxon>Cypriniformes</taxon>
        <taxon>Cyprinidae</taxon>
        <taxon>Labeoninae</taxon>
        <taxon>Labeonini</taxon>
        <taxon>Labeo</taxon>
    </lineage>
</organism>
<gene>
    <name evidence="16" type="ORF">ROHU_036207</name>
</gene>
<feature type="region of interest" description="Disordered" evidence="14">
    <location>
        <begin position="688"/>
        <end position="826"/>
    </location>
</feature>
<protein>
    <recommendedName>
        <fullName evidence="12">Factor in the germline alpha</fullName>
    </recommendedName>
    <alternativeName>
        <fullName evidence="13">Transcription factor FIGa</fullName>
    </alternativeName>
</protein>
<dbReference type="GO" id="GO:0005886">
    <property type="term" value="C:plasma membrane"/>
    <property type="evidence" value="ECO:0007669"/>
    <property type="project" value="UniProtKB-SubCell"/>
</dbReference>
<comment type="subcellular location">
    <subcellularLocation>
        <location evidence="2">Cell membrane</location>
        <topology evidence="2">Peripheral membrane protein</topology>
        <orientation evidence="2">Cytoplasmic side</orientation>
    </subcellularLocation>
    <subcellularLocation>
        <location evidence="1">Nucleus</location>
    </subcellularLocation>
</comment>
<dbReference type="GO" id="GO:0005856">
    <property type="term" value="C:cytoskeleton"/>
    <property type="evidence" value="ECO:0007669"/>
    <property type="project" value="TreeGrafter"/>
</dbReference>
<reference evidence="16 17" key="1">
    <citation type="submission" date="2018-03" db="EMBL/GenBank/DDBJ databases">
        <title>Draft genome sequence of Rohu Carp (Labeo rohita).</title>
        <authorList>
            <person name="Das P."/>
            <person name="Kushwaha B."/>
            <person name="Joshi C.G."/>
            <person name="Kumar D."/>
            <person name="Nagpure N.S."/>
            <person name="Sahoo L."/>
            <person name="Das S.P."/>
            <person name="Bit A."/>
            <person name="Patnaik S."/>
            <person name="Meher P.K."/>
            <person name="Jayasankar P."/>
            <person name="Koringa P.G."/>
            <person name="Patel N.V."/>
            <person name="Hinsu A.T."/>
            <person name="Kumar R."/>
            <person name="Pandey M."/>
            <person name="Agarwal S."/>
            <person name="Srivastava S."/>
            <person name="Singh M."/>
            <person name="Iquebal M.A."/>
            <person name="Jaiswal S."/>
            <person name="Angadi U.B."/>
            <person name="Kumar N."/>
            <person name="Raza M."/>
            <person name="Shah T.M."/>
            <person name="Rai A."/>
            <person name="Jena J.K."/>
        </authorList>
    </citation>
    <scope>NUCLEOTIDE SEQUENCE [LARGE SCALE GENOMIC DNA]</scope>
    <source>
        <strain evidence="16">DASCIFA01</strain>
        <tissue evidence="16">Testis</tissue>
    </source>
</reference>
<keyword evidence="4" id="KW-0217">Developmental protein</keyword>
<dbReference type="FunFam" id="4.10.280.10:FF:000068">
    <property type="entry name" value="factor in the germline alpha"/>
    <property type="match status" value="1"/>
</dbReference>
<keyword evidence="10" id="KW-0539">Nucleus</keyword>
<sequence length="884" mass="99234">MGDILLRESAEPSLPVHVNIGKFVRLDDGQYIDTEDRDKAVKRRQLANAKERLRVRSLNSMFSYLRRIVPVMPRDRKPSKVDMLKAATEYIRLLSAVLNHTSATSNGNADVLLETGINYPSLETDCSDLWSMEDALESPSSPFLSEGVSVAAPLVTMATGADDDIDLNSMTVQCVVPMYIVQVGSEQTVVTTISPGPALPILSFFSVFFLSPSSLFHTGKRKMSRTPTPKGTPVQHSPVDGECLEGEMIQSPQQSTPSSSLKKRVSSLLQSPSFREELDVLIQEQMKKGGSSSNLWALRQIADFMATHGSPASLPVTQSTVTMVTPINDLHGWEPGSMVKGERLMRCKLASVHRLVDLYGWAQLANTCLTMRVSKEQEHFLVLPDGLAYGEVTASSLVKVNILGEVVEKGSTTLGVDLSAFSLHSAIYSARPDVRCLLHLHTPATAAVSAMKCGLLPLSHEALLVGEVAYYDYNGVMEEEEDRVELQKSLGPTCKVAALCSAGGEQNLIMLDRNIHRPVATGTVGWAGSTFGPMHKSRLGEHEFEALMRTLDNLGYRTGYAYRFPVLLERSRTRREVEVPATVTSFSFHEDGVQPHPRLHPHAQRQQQKTRWLNTPNVYQKVSQDQASPGPRTTWQKAEEITQGSGRAIKIENPNQFVPLFTNPQEIREQNRQDMKTAGPQSQVLASVITDNSPPTPEAVEPPPTPEPETPNPFNELTDQELEEYRKEVQRKQDGQQDERRRSRSSSRDRERRRRERERSRSRDRDRRRSRSRSPHRRRSRSPRRHRSSSLSPLRQKDRRDDDRKEVKDKPAKVHQISAEDMQGKTEEEIEMMKLMGFGSFDTTKGKKKEGSDAAFAVNVSQKRKYRQYMNRKGGFNRPLDFIA</sequence>
<dbReference type="Pfam" id="PF00596">
    <property type="entry name" value="Aldolase_II"/>
    <property type="match status" value="1"/>
</dbReference>
<comment type="caution">
    <text evidence="16">The sequence shown here is derived from an EMBL/GenBank/DDBJ whole genome shotgun (WGS) entry which is preliminary data.</text>
</comment>
<dbReference type="CDD" id="cd11422">
    <property type="entry name" value="bHLH_TS_FIGLA"/>
    <property type="match status" value="1"/>
</dbReference>
<dbReference type="Proteomes" id="UP000290572">
    <property type="component" value="Unassembled WGS sequence"/>
</dbReference>
<comment type="subunit">
    <text evidence="11">Heterodimer with TCF3/isoform E12.</text>
</comment>
<dbReference type="AlphaFoldDB" id="A0A498NGA5"/>
<evidence type="ECO:0000256" key="11">
    <source>
        <dbReference type="ARBA" id="ARBA00065083"/>
    </source>
</evidence>
<keyword evidence="9" id="KW-0804">Transcription</keyword>
<dbReference type="GO" id="GO:0014069">
    <property type="term" value="C:postsynaptic density"/>
    <property type="evidence" value="ECO:0007669"/>
    <property type="project" value="TreeGrafter"/>
</dbReference>
<dbReference type="GO" id="GO:0005634">
    <property type="term" value="C:nucleus"/>
    <property type="evidence" value="ECO:0007669"/>
    <property type="project" value="UniProtKB-SubCell"/>
</dbReference>
<dbReference type="GO" id="GO:0048477">
    <property type="term" value="P:oogenesis"/>
    <property type="evidence" value="ECO:0007669"/>
    <property type="project" value="UniProtKB-KW"/>
</dbReference>
<keyword evidence="17" id="KW-1185">Reference proteome</keyword>
<dbReference type="Gene3D" id="4.10.280.10">
    <property type="entry name" value="Helix-loop-helix DNA-binding domain"/>
    <property type="match status" value="1"/>
</dbReference>
<feature type="compositionally biased region" description="Basic and acidic residues" evidence="14">
    <location>
        <begin position="723"/>
        <end position="750"/>
    </location>
</feature>
<evidence type="ECO:0000313" key="16">
    <source>
        <dbReference type="EMBL" id="RXN30869.1"/>
    </source>
</evidence>
<dbReference type="InterPro" id="IPR036638">
    <property type="entry name" value="HLH_DNA-bd_sf"/>
</dbReference>
<dbReference type="InterPro" id="IPR013957">
    <property type="entry name" value="SNRNP27"/>
</dbReference>
<name>A0A498NGA5_LABRO</name>
<evidence type="ECO:0000256" key="9">
    <source>
        <dbReference type="ARBA" id="ARBA00023163"/>
    </source>
</evidence>
<feature type="region of interest" description="Disordered" evidence="14">
    <location>
        <begin position="589"/>
        <end position="612"/>
    </location>
</feature>
<dbReference type="GO" id="GO:0051015">
    <property type="term" value="F:actin filament binding"/>
    <property type="evidence" value="ECO:0007669"/>
    <property type="project" value="TreeGrafter"/>
</dbReference>
<dbReference type="PANTHER" id="PTHR10672:SF6">
    <property type="entry name" value="BETA-ADDUCIN"/>
    <property type="match status" value="1"/>
</dbReference>
<evidence type="ECO:0000256" key="6">
    <source>
        <dbReference type="ARBA" id="ARBA00022943"/>
    </source>
</evidence>
<dbReference type="Pfam" id="PF00010">
    <property type="entry name" value="HLH"/>
    <property type="match status" value="1"/>
</dbReference>
<evidence type="ECO:0000256" key="12">
    <source>
        <dbReference type="ARBA" id="ARBA00071496"/>
    </source>
</evidence>
<dbReference type="PROSITE" id="PS50888">
    <property type="entry name" value="BHLH"/>
    <property type="match status" value="1"/>
</dbReference>
<dbReference type="EMBL" id="QBIY01011545">
    <property type="protein sequence ID" value="RXN30869.1"/>
    <property type="molecule type" value="Genomic_DNA"/>
</dbReference>
<evidence type="ECO:0000259" key="15">
    <source>
        <dbReference type="PROSITE" id="PS50888"/>
    </source>
</evidence>
<evidence type="ECO:0000256" key="13">
    <source>
        <dbReference type="ARBA" id="ARBA00076899"/>
    </source>
</evidence>
<evidence type="ECO:0000256" key="5">
    <source>
        <dbReference type="ARBA" id="ARBA00022782"/>
    </source>
</evidence>
<keyword evidence="7" id="KW-0805">Transcription regulation</keyword>
<evidence type="ECO:0000256" key="8">
    <source>
        <dbReference type="ARBA" id="ARBA00023125"/>
    </source>
</evidence>
<dbReference type="InterPro" id="IPR011598">
    <property type="entry name" value="bHLH_dom"/>
</dbReference>
<dbReference type="PANTHER" id="PTHR10672">
    <property type="entry name" value="ADDUCIN"/>
    <property type="match status" value="1"/>
</dbReference>